<feature type="transmembrane region" description="Helical" evidence="8">
    <location>
        <begin position="297"/>
        <end position="324"/>
    </location>
</feature>
<evidence type="ECO:0000256" key="7">
    <source>
        <dbReference type="ARBA" id="ARBA00023136"/>
    </source>
</evidence>
<dbReference type="PROSITE" id="PS50850">
    <property type="entry name" value="MFS"/>
    <property type="match status" value="1"/>
</dbReference>
<protein>
    <recommendedName>
        <fullName evidence="8">Bcr/CflA family efflux transporter</fullName>
    </recommendedName>
</protein>
<keyword evidence="5 8" id="KW-0812">Transmembrane</keyword>
<feature type="transmembrane region" description="Helical" evidence="8">
    <location>
        <begin position="59"/>
        <end position="77"/>
    </location>
</feature>
<feature type="transmembrane region" description="Helical" evidence="8">
    <location>
        <begin position="386"/>
        <end position="404"/>
    </location>
</feature>
<comment type="subcellular location">
    <subcellularLocation>
        <location evidence="8">Cell inner membrane</location>
        <topology evidence="8">Multi-pass membrane protein</topology>
    </subcellularLocation>
    <subcellularLocation>
        <location evidence="1">Cell membrane</location>
        <topology evidence="1">Multi-pass membrane protein</topology>
    </subcellularLocation>
</comment>
<evidence type="ECO:0000313" key="11">
    <source>
        <dbReference type="Proteomes" id="UP001056201"/>
    </source>
</evidence>
<dbReference type="Proteomes" id="UP001056201">
    <property type="component" value="Chromosome 2"/>
</dbReference>
<sequence>MSESTARPNAGTGRAARMAPAVAATLLALLLGLQPLSTDLYLPALPALARGLGAGMPAVQLTMSALILAFGVAQLFWGPVADRYGRRPVLRVAMALFAVASLGATLAPSIEVLTLWRAAQGACLAAAVVCARAMVRDLYEPAEGARVMSLAMSGLGVIALSSPMVGGLLAASFGWRSTLLAVTLVVTGVLLFVWRVLPETARSLNPQALHAGTLARTARRVASDPTFFSWASLTACTYGGLFVVLASSSFVYIEVLGLSAAQYGMALGAGSTSYVAGTFACRRLLRRHGLTGTVQRGAFFSLAGGLGMAALAAGGVHAVAAVLVPQCLYAFGHGIHQPCGQTGAVSPFPQAAGVAAALAGFALALVAFCVGLWLGQALDGTVRPMAYGLAFWAVLTAGVAWTLVPRHGALRAA</sequence>
<dbReference type="Gene3D" id="1.20.1720.10">
    <property type="entry name" value="Multidrug resistance protein D"/>
    <property type="match status" value="1"/>
</dbReference>
<feature type="domain" description="Major facilitator superfamily (MFS) profile" evidence="9">
    <location>
        <begin position="20"/>
        <end position="408"/>
    </location>
</feature>
<dbReference type="NCBIfam" id="TIGR00710">
    <property type="entry name" value="efflux_Bcr_CflA"/>
    <property type="match status" value="1"/>
</dbReference>
<feature type="transmembrane region" description="Helical" evidence="8">
    <location>
        <begin position="179"/>
        <end position="197"/>
    </location>
</feature>
<dbReference type="Pfam" id="PF07690">
    <property type="entry name" value="MFS_1"/>
    <property type="match status" value="1"/>
</dbReference>
<dbReference type="PANTHER" id="PTHR23502:SF132">
    <property type="entry name" value="POLYAMINE TRANSPORTER 2-RELATED"/>
    <property type="match status" value="1"/>
</dbReference>
<dbReference type="InterPro" id="IPR020846">
    <property type="entry name" value="MFS_dom"/>
</dbReference>
<dbReference type="RefSeq" id="WP_250199848.1">
    <property type="nucleotide sequence ID" value="NZ_CP097636.1"/>
</dbReference>
<evidence type="ECO:0000256" key="8">
    <source>
        <dbReference type="RuleBase" id="RU365088"/>
    </source>
</evidence>
<feature type="transmembrane region" description="Helical" evidence="8">
    <location>
        <begin position="265"/>
        <end position="285"/>
    </location>
</feature>
<comment type="similarity">
    <text evidence="2 8">Belongs to the major facilitator superfamily. Bcr/CmlA family.</text>
</comment>
<evidence type="ECO:0000313" key="10">
    <source>
        <dbReference type="EMBL" id="URI11656.1"/>
    </source>
</evidence>
<keyword evidence="11" id="KW-1185">Reference proteome</keyword>
<keyword evidence="4" id="KW-1003">Cell membrane</keyword>
<evidence type="ECO:0000256" key="6">
    <source>
        <dbReference type="ARBA" id="ARBA00022989"/>
    </source>
</evidence>
<evidence type="ECO:0000259" key="9">
    <source>
        <dbReference type="PROSITE" id="PS50850"/>
    </source>
</evidence>
<evidence type="ECO:0000256" key="5">
    <source>
        <dbReference type="ARBA" id="ARBA00022692"/>
    </source>
</evidence>
<keyword evidence="7 8" id="KW-0472">Membrane</keyword>
<evidence type="ECO:0000256" key="1">
    <source>
        <dbReference type="ARBA" id="ARBA00004651"/>
    </source>
</evidence>
<dbReference type="PANTHER" id="PTHR23502">
    <property type="entry name" value="MAJOR FACILITATOR SUPERFAMILY"/>
    <property type="match status" value="1"/>
</dbReference>
<organism evidence="10 11">
    <name type="scientific">Aquincola tertiaricarbonis</name>
    <dbReference type="NCBI Taxonomy" id="391953"/>
    <lineage>
        <taxon>Bacteria</taxon>
        <taxon>Pseudomonadati</taxon>
        <taxon>Pseudomonadota</taxon>
        <taxon>Betaproteobacteria</taxon>
        <taxon>Burkholderiales</taxon>
        <taxon>Sphaerotilaceae</taxon>
        <taxon>Aquincola</taxon>
    </lineage>
</organism>
<comment type="caution">
    <text evidence="8">Lacks conserved residue(s) required for the propagation of feature annotation.</text>
</comment>
<keyword evidence="3 8" id="KW-0813">Transport</keyword>
<feature type="transmembrane region" description="Helical" evidence="8">
    <location>
        <begin position="116"/>
        <end position="135"/>
    </location>
</feature>
<name>A0ABY4SEA8_AQUTE</name>
<accession>A0ABY4SEA8</accession>
<dbReference type="InterPro" id="IPR011701">
    <property type="entry name" value="MFS"/>
</dbReference>
<keyword evidence="8" id="KW-0997">Cell inner membrane</keyword>
<feature type="transmembrane region" description="Helical" evidence="8">
    <location>
        <begin position="351"/>
        <end position="374"/>
    </location>
</feature>
<keyword evidence="6 8" id="KW-1133">Transmembrane helix</keyword>
<gene>
    <name evidence="10" type="ORF">MW290_22285</name>
</gene>
<evidence type="ECO:0000256" key="3">
    <source>
        <dbReference type="ARBA" id="ARBA00022448"/>
    </source>
</evidence>
<dbReference type="InterPro" id="IPR036259">
    <property type="entry name" value="MFS_trans_sf"/>
</dbReference>
<evidence type="ECO:0000256" key="2">
    <source>
        <dbReference type="ARBA" id="ARBA00006236"/>
    </source>
</evidence>
<dbReference type="InterPro" id="IPR004812">
    <property type="entry name" value="Efflux_drug-R_Bcr/CmlA"/>
</dbReference>
<evidence type="ECO:0000256" key="4">
    <source>
        <dbReference type="ARBA" id="ARBA00022475"/>
    </source>
</evidence>
<feature type="transmembrane region" description="Helical" evidence="8">
    <location>
        <begin position="89"/>
        <end position="110"/>
    </location>
</feature>
<dbReference type="SUPFAM" id="SSF103473">
    <property type="entry name" value="MFS general substrate transporter"/>
    <property type="match status" value="1"/>
</dbReference>
<proteinExistence type="inferred from homology"/>
<reference evidence="10" key="1">
    <citation type="submission" date="2022-05" db="EMBL/GenBank/DDBJ databases">
        <title>An RpoN-dependent PEP-CTERM gene is involved in floc formation of an Aquincola tertiaricarbonis strain.</title>
        <authorList>
            <person name="Qiu D."/>
            <person name="Xia M."/>
        </authorList>
    </citation>
    <scope>NUCLEOTIDE SEQUENCE</scope>
    <source>
        <strain evidence="10">RN12</strain>
    </source>
</reference>
<dbReference type="EMBL" id="CP097636">
    <property type="protein sequence ID" value="URI11656.1"/>
    <property type="molecule type" value="Genomic_DNA"/>
</dbReference>
<feature type="transmembrane region" description="Helical" evidence="8">
    <location>
        <begin position="227"/>
        <end position="253"/>
    </location>
</feature>
<feature type="transmembrane region" description="Helical" evidence="8">
    <location>
        <begin position="147"/>
        <end position="173"/>
    </location>
</feature>